<dbReference type="InterPro" id="IPR036890">
    <property type="entry name" value="HATPase_C_sf"/>
</dbReference>
<feature type="modified residue" description="4-aspartylphosphate" evidence="2">
    <location>
        <position position="1179"/>
    </location>
</feature>
<protein>
    <recommendedName>
        <fullName evidence="9">Histidine kinase</fullName>
    </recommendedName>
</protein>
<dbReference type="PANTHER" id="PTHR43719">
    <property type="entry name" value="TWO-COMPONENT HISTIDINE KINASE"/>
    <property type="match status" value="1"/>
</dbReference>
<evidence type="ECO:0000256" key="2">
    <source>
        <dbReference type="PROSITE-ProRule" id="PRU00169"/>
    </source>
</evidence>
<dbReference type="Gene3D" id="3.30.565.10">
    <property type="entry name" value="Histidine kinase-like ATPase, C-terminal domain"/>
    <property type="match status" value="1"/>
</dbReference>
<dbReference type="SMART" id="SM00388">
    <property type="entry name" value="HisKA"/>
    <property type="match status" value="1"/>
</dbReference>
<dbReference type="Gene3D" id="3.30.450.20">
    <property type="entry name" value="PAS domain"/>
    <property type="match status" value="2"/>
</dbReference>
<organism evidence="7 8">
    <name type="scientific">Polychaeton citri CBS 116435</name>
    <dbReference type="NCBI Taxonomy" id="1314669"/>
    <lineage>
        <taxon>Eukaryota</taxon>
        <taxon>Fungi</taxon>
        <taxon>Dikarya</taxon>
        <taxon>Ascomycota</taxon>
        <taxon>Pezizomycotina</taxon>
        <taxon>Dothideomycetes</taxon>
        <taxon>Dothideomycetidae</taxon>
        <taxon>Capnodiales</taxon>
        <taxon>Capnodiaceae</taxon>
        <taxon>Polychaeton</taxon>
    </lineage>
</organism>
<evidence type="ECO:0000259" key="6">
    <source>
        <dbReference type="PROSITE" id="PS50112"/>
    </source>
</evidence>
<evidence type="ECO:0000313" key="8">
    <source>
        <dbReference type="Proteomes" id="UP000799441"/>
    </source>
</evidence>
<feature type="compositionally biased region" description="Polar residues" evidence="3">
    <location>
        <begin position="1009"/>
        <end position="1031"/>
    </location>
</feature>
<evidence type="ECO:0000313" key="7">
    <source>
        <dbReference type="EMBL" id="KAF2721549.1"/>
    </source>
</evidence>
<proteinExistence type="predicted"/>
<dbReference type="Pfam" id="PF26131">
    <property type="entry name" value="PAS-like"/>
    <property type="match status" value="1"/>
</dbReference>
<dbReference type="OrthoDB" id="60033at2759"/>
<dbReference type="InterPro" id="IPR058846">
    <property type="entry name" value="PAS-like"/>
</dbReference>
<dbReference type="GO" id="GO:0000155">
    <property type="term" value="F:phosphorelay sensor kinase activity"/>
    <property type="evidence" value="ECO:0007669"/>
    <property type="project" value="InterPro"/>
</dbReference>
<dbReference type="InterPro" id="IPR004358">
    <property type="entry name" value="Sig_transdc_His_kin-like_C"/>
</dbReference>
<evidence type="ECO:0000256" key="1">
    <source>
        <dbReference type="ARBA" id="ARBA00022553"/>
    </source>
</evidence>
<evidence type="ECO:0000259" key="5">
    <source>
        <dbReference type="PROSITE" id="PS50110"/>
    </source>
</evidence>
<dbReference type="PRINTS" id="PR00344">
    <property type="entry name" value="BCTRLSENSOR"/>
</dbReference>
<name>A0A9P4QB34_9PEZI</name>
<dbReference type="InterPro" id="IPR035965">
    <property type="entry name" value="PAS-like_dom_sf"/>
</dbReference>
<feature type="domain" description="Histidine kinase" evidence="4">
    <location>
        <begin position="725"/>
        <end position="997"/>
    </location>
</feature>
<dbReference type="Pfam" id="PF08448">
    <property type="entry name" value="PAS_4"/>
    <property type="match status" value="1"/>
</dbReference>
<dbReference type="SUPFAM" id="SSF55785">
    <property type="entry name" value="PYP-like sensor domain (PAS domain)"/>
    <property type="match status" value="1"/>
</dbReference>
<dbReference type="InterPro" id="IPR003661">
    <property type="entry name" value="HisK_dim/P_dom"/>
</dbReference>
<evidence type="ECO:0000256" key="3">
    <source>
        <dbReference type="SAM" id="MobiDB-lite"/>
    </source>
</evidence>
<dbReference type="Gene3D" id="3.40.50.2300">
    <property type="match status" value="1"/>
</dbReference>
<dbReference type="SUPFAM" id="SSF52172">
    <property type="entry name" value="CheY-like"/>
    <property type="match status" value="1"/>
</dbReference>
<dbReference type="InterPro" id="IPR003594">
    <property type="entry name" value="HATPase_dom"/>
</dbReference>
<dbReference type="CDD" id="cd00082">
    <property type="entry name" value="HisKA"/>
    <property type="match status" value="1"/>
</dbReference>
<keyword evidence="1 2" id="KW-0597">Phosphoprotein</keyword>
<dbReference type="NCBIfam" id="TIGR00229">
    <property type="entry name" value="sensory_box"/>
    <property type="match status" value="1"/>
</dbReference>
<feature type="domain" description="PAS" evidence="6">
    <location>
        <begin position="566"/>
        <end position="641"/>
    </location>
</feature>
<dbReference type="SMART" id="SM00387">
    <property type="entry name" value="HATPase_c"/>
    <property type="match status" value="1"/>
</dbReference>
<dbReference type="Pfam" id="PF02518">
    <property type="entry name" value="HATPase_c"/>
    <property type="match status" value="1"/>
</dbReference>
<dbReference type="CDD" id="cd00130">
    <property type="entry name" value="PAS"/>
    <property type="match status" value="1"/>
</dbReference>
<dbReference type="PROSITE" id="PS50110">
    <property type="entry name" value="RESPONSE_REGULATORY"/>
    <property type="match status" value="1"/>
</dbReference>
<dbReference type="SUPFAM" id="SSF47384">
    <property type="entry name" value="Homodimeric domain of signal transducing histidine kinase"/>
    <property type="match status" value="1"/>
</dbReference>
<dbReference type="CDD" id="cd17546">
    <property type="entry name" value="REC_hyHK_CKI1_RcsC-like"/>
    <property type="match status" value="1"/>
</dbReference>
<dbReference type="InterPro" id="IPR001789">
    <property type="entry name" value="Sig_transdc_resp-reg_receiver"/>
</dbReference>
<feature type="compositionally biased region" description="Polar residues" evidence="3">
    <location>
        <begin position="1094"/>
        <end position="1106"/>
    </location>
</feature>
<dbReference type="InterPro" id="IPR011006">
    <property type="entry name" value="CheY-like_superfamily"/>
</dbReference>
<dbReference type="SUPFAM" id="SSF55874">
    <property type="entry name" value="ATPase domain of HSP90 chaperone/DNA topoisomerase II/histidine kinase"/>
    <property type="match status" value="1"/>
</dbReference>
<dbReference type="AlphaFoldDB" id="A0A9P4QB34"/>
<gene>
    <name evidence="7" type="ORF">K431DRAFT_284702</name>
</gene>
<dbReference type="InterPro" id="IPR000014">
    <property type="entry name" value="PAS"/>
</dbReference>
<reference evidence="7" key="1">
    <citation type="journal article" date="2020" name="Stud. Mycol.">
        <title>101 Dothideomycetes genomes: a test case for predicting lifestyles and emergence of pathogens.</title>
        <authorList>
            <person name="Haridas S."/>
            <person name="Albert R."/>
            <person name="Binder M."/>
            <person name="Bloem J."/>
            <person name="Labutti K."/>
            <person name="Salamov A."/>
            <person name="Andreopoulos B."/>
            <person name="Baker S."/>
            <person name="Barry K."/>
            <person name="Bills G."/>
            <person name="Bluhm B."/>
            <person name="Cannon C."/>
            <person name="Castanera R."/>
            <person name="Culley D."/>
            <person name="Daum C."/>
            <person name="Ezra D."/>
            <person name="Gonzalez J."/>
            <person name="Henrissat B."/>
            <person name="Kuo A."/>
            <person name="Liang C."/>
            <person name="Lipzen A."/>
            <person name="Lutzoni F."/>
            <person name="Magnuson J."/>
            <person name="Mondo S."/>
            <person name="Nolan M."/>
            <person name="Ohm R."/>
            <person name="Pangilinan J."/>
            <person name="Park H.-J."/>
            <person name="Ramirez L."/>
            <person name="Alfaro M."/>
            <person name="Sun H."/>
            <person name="Tritt A."/>
            <person name="Yoshinaga Y."/>
            <person name="Zwiers L.-H."/>
            <person name="Turgeon B."/>
            <person name="Goodwin S."/>
            <person name="Spatafora J."/>
            <person name="Crous P."/>
            <person name="Grigoriev I."/>
        </authorList>
    </citation>
    <scope>NUCLEOTIDE SEQUENCE</scope>
    <source>
        <strain evidence="7">CBS 116435</strain>
    </source>
</reference>
<dbReference type="Gene3D" id="1.10.287.130">
    <property type="match status" value="1"/>
</dbReference>
<dbReference type="InterPro" id="IPR036097">
    <property type="entry name" value="HisK_dim/P_sf"/>
</dbReference>
<sequence length="1266" mass="140833">MAPSGPPLTNGNSDTFTARSSLFDLPCELRLLIDFLEHDSRPTFILERSSDVAHRSPFAYCNQACSLPPRDALGWKTLAASLRDKGLHDGGGRKERTILFDGRKWDARTVGDGWRILVEKRGTAVENGLALTDDESLLSVEVDDKLDHYRENGDEDGHDSENEASNCKNASLDWTRHPVPAASPWIEFLLAFGWDVTPLGSMQRWSGRLRNLMYSVMANPDPRLVVWGPSKTLFYNESCTSLFGRLHPSCMAKPLWDGWPDVWPDLEPLVDKAYAGRAAKLEQFPLAMQRNGFLEETYWDFTLLPLMGSHGTAVGVLCELKEATKQVTGERRRASIMRVTEQVGSMDSLDALWDTYLHGLEPAEEDIRFALLYAVEEDSVQEPLATSDYVSTSGSLDVHTPHAFHSKASLKGTVGIGIDNPCFTRSFSLTQEPESGPSILNACLEACKTRKTVVMRTSDGTMPPCLACTAPERGFGDNVRCAIVQPIMSVLEQHEILGILILGLSPRSNYDQEYNLYVNYMAEILQKGAALISLPQEQRRVQKISDDINNALAAQLRMTTLEAERSEARFARMAASAPVGMYLINTDGRPIYVNDAYLDMFGESRESFLQNSRTVVDLTKKLLPEDVDAFREAWRKVVEEKTPSTLEFRLNKPWGSVDKATGKKIEGQTWLLANTFPDIELDGRVTSVQGWLTDISHQKFSERLLSQKLQDAIENKRQTENFIDMTSHEMRNPLSAILQSADSIVSTLEMNGMPELDEEMVVSQETAEELVDAAQTIILCAQHQKRIVDDILTLSKLDASLLVISPDRIQAPTLITKALKMYEAEISRAGIHASLEIEQSYADLEIDWVILDASRLLQVVINLVTNAIKFTQYSERKSIVVHLGASVEKPTGKHHNIDFIPHRHARPPTNPLDEWHQYQDIYMQIAVSDSGRGLSDEEMKLLFQRFSQASPKTYKQYGGSGLGLFISRELCELQGGQIGVRSGEGETTFTFYVRAKKWVPGLEIEESDSPQSKGSSRPQPQRFVSASNSPMAFNRRGSIVINEPNRGMQSLSRVSSRVSRSGGESPSRGPAAQETLKDLALLSSLASENKRPNLGSQPPSRSSTWPQAPVEEEKPGSPGAHLHVLIVEDNLINQKVMSQQLRKQGCTVHVANHGLECLEFLETSAFCSAETPLSVILLDLEMPTMDGLTCIRHIRERQSDGRITGHIPVSARNQGTEGRDTRVRVVFADSVGCTGHRRHCQCTLRADPRRHRGGYGLGSHQANPGV</sequence>
<dbReference type="Proteomes" id="UP000799441">
    <property type="component" value="Unassembled WGS sequence"/>
</dbReference>
<dbReference type="InterPro" id="IPR013656">
    <property type="entry name" value="PAS_4"/>
</dbReference>
<dbReference type="InterPro" id="IPR005467">
    <property type="entry name" value="His_kinase_dom"/>
</dbReference>
<dbReference type="PROSITE" id="PS50112">
    <property type="entry name" value="PAS"/>
    <property type="match status" value="1"/>
</dbReference>
<evidence type="ECO:0008006" key="9">
    <source>
        <dbReference type="Google" id="ProtNLM"/>
    </source>
</evidence>
<keyword evidence="8" id="KW-1185">Reference proteome</keyword>
<dbReference type="PANTHER" id="PTHR43719:SF30">
    <property type="entry name" value="TWO-COMPONENT SYSTEM RESPONSE REGULATOR"/>
    <property type="match status" value="1"/>
</dbReference>
<comment type="caution">
    <text evidence="7">The sequence shown here is derived from an EMBL/GenBank/DDBJ whole genome shotgun (WGS) entry which is preliminary data.</text>
</comment>
<accession>A0A9P4QB34</accession>
<feature type="region of interest" description="Disordered" evidence="3">
    <location>
        <begin position="1004"/>
        <end position="1073"/>
    </location>
</feature>
<dbReference type="EMBL" id="MU003789">
    <property type="protein sequence ID" value="KAF2721549.1"/>
    <property type="molecule type" value="Genomic_DNA"/>
</dbReference>
<dbReference type="Pfam" id="PF00072">
    <property type="entry name" value="Response_reg"/>
    <property type="match status" value="1"/>
</dbReference>
<dbReference type="SMART" id="SM00091">
    <property type="entry name" value="PAS"/>
    <property type="match status" value="1"/>
</dbReference>
<evidence type="ECO:0000259" key="4">
    <source>
        <dbReference type="PROSITE" id="PS50109"/>
    </source>
</evidence>
<dbReference type="PROSITE" id="PS50109">
    <property type="entry name" value="HIS_KIN"/>
    <property type="match status" value="1"/>
</dbReference>
<dbReference type="Pfam" id="PF00512">
    <property type="entry name" value="HisKA"/>
    <property type="match status" value="1"/>
</dbReference>
<dbReference type="InterPro" id="IPR050956">
    <property type="entry name" value="2C_system_His_kinase"/>
</dbReference>
<feature type="domain" description="Response regulatory" evidence="5">
    <location>
        <begin position="1123"/>
        <end position="1266"/>
    </location>
</feature>
<feature type="region of interest" description="Disordered" evidence="3">
    <location>
        <begin position="1089"/>
        <end position="1118"/>
    </location>
</feature>
<dbReference type="SMART" id="SM00448">
    <property type="entry name" value="REC"/>
    <property type="match status" value="1"/>
</dbReference>
<feature type="compositionally biased region" description="Low complexity" evidence="3">
    <location>
        <begin position="1050"/>
        <end position="1070"/>
    </location>
</feature>